<dbReference type="InterPro" id="IPR050550">
    <property type="entry name" value="SEC23_SEC24_subfamily"/>
</dbReference>
<dbReference type="InterPro" id="IPR036174">
    <property type="entry name" value="Znf_Sec23_Sec24_sf"/>
</dbReference>
<dbReference type="InterPro" id="IPR012990">
    <property type="entry name" value="Beta-sandwich_Sec23_24"/>
</dbReference>
<feature type="non-terminal residue" evidence="13">
    <location>
        <position position="910"/>
    </location>
</feature>
<dbReference type="Pfam" id="PF04810">
    <property type="entry name" value="zf-Sec23_Sec24"/>
    <property type="match status" value="1"/>
</dbReference>
<dbReference type="InterPro" id="IPR006895">
    <property type="entry name" value="Znf_Sec23_Sec24"/>
</dbReference>
<feature type="domain" description="Sec23/Sec24 beta-sandwich" evidence="12">
    <location>
        <begin position="564"/>
        <end position="648"/>
    </location>
</feature>
<dbReference type="InterPro" id="IPR036465">
    <property type="entry name" value="vWFA_dom_sf"/>
</dbReference>
<dbReference type="SUPFAM" id="SSF82754">
    <property type="entry name" value="C-terminal, gelsolin-like domain of Sec23/24"/>
    <property type="match status" value="1"/>
</dbReference>
<keyword evidence="14" id="KW-1185">Reference proteome</keyword>
<dbReference type="EMBL" id="JAAWVN010007513">
    <property type="protein sequence ID" value="MBN3290303.1"/>
    <property type="molecule type" value="Genomic_DNA"/>
</dbReference>
<dbReference type="InterPro" id="IPR007123">
    <property type="entry name" value="Gelsolin-like_dom"/>
</dbReference>
<feature type="domain" description="Gelsolin-like" evidence="8">
    <location>
        <begin position="783"/>
        <end position="838"/>
    </location>
</feature>
<evidence type="ECO:0000259" key="9">
    <source>
        <dbReference type="Pfam" id="PF04810"/>
    </source>
</evidence>
<evidence type="ECO:0000259" key="8">
    <source>
        <dbReference type="Pfam" id="PF00626"/>
    </source>
</evidence>
<dbReference type="SUPFAM" id="SSF82919">
    <property type="entry name" value="Zn-finger domain of Sec23/24"/>
    <property type="match status" value="1"/>
</dbReference>
<evidence type="ECO:0000313" key="14">
    <source>
        <dbReference type="Proteomes" id="UP001166052"/>
    </source>
</evidence>
<proteinExistence type="inferred from homology"/>
<keyword evidence="7" id="KW-0968">Cytoplasmic vesicle</keyword>
<reference evidence="13" key="1">
    <citation type="journal article" date="2021" name="Cell">
        <title>Tracing the genetic footprints of vertebrate landing in non-teleost ray-finned fishes.</title>
        <authorList>
            <person name="Bi X."/>
            <person name="Wang K."/>
            <person name="Yang L."/>
            <person name="Pan H."/>
            <person name="Jiang H."/>
            <person name="Wei Q."/>
            <person name="Fang M."/>
            <person name="Yu H."/>
            <person name="Zhu C."/>
            <person name="Cai Y."/>
            <person name="He Y."/>
            <person name="Gan X."/>
            <person name="Zeng H."/>
            <person name="Yu D."/>
            <person name="Zhu Y."/>
            <person name="Jiang H."/>
            <person name="Qiu Q."/>
            <person name="Yang H."/>
            <person name="Zhang Y.E."/>
            <person name="Wang W."/>
            <person name="Zhu M."/>
            <person name="He S."/>
            <person name="Zhang G."/>
        </authorList>
    </citation>
    <scope>NUCLEOTIDE SEQUENCE</scope>
    <source>
        <strain evidence="13">Bchr_001</strain>
    </source>
</reference>
<dbReference type="SUPFAM" id="SSF81995">
    <property type="entry name" value="beta-sandwich domain of Sec23/24"/>
    <property type="match status" value="1"/>
</dbReference>
<dbReference type="InterPro" id="IPR006900">
    <property type="entry name" value="Sec23/24_helical_dom"/>
</dbReference>
<dbReference type="Pfam" id="PF04815">
    <property type="entry name" value="Sec23_helical"/>
    <property type="match status" value="1"/>
</dbReference>
<gene>
    <name evidence="13" type="primary">Sec24c_1</name>
    <name evidence="13" type="ORF">GTO92_0006756</name>
</gene>
<accession>A0ABS2YV34</accession>
<organism evidence="13 14">
    <name type="scientific">Polypterus senegalus</name>
    <name type="common">Senegal bichir</name>
    <dbReference type="NCBI Taxonomy" id="55291"/>
    <lineage>
        <taxon>Eukaryota</taxon>
        <taxon>Metazoa</taxon>
        <taxon>Chordata</taxon>
        <taxon>Craniata</taxon>
        <taxon>Vertebrata</taxon>
        <taxon>Euteleostomi</taxon>
        <taxon>Actinopterygii</taxon>
        <taxon>Polypteriformes</taxon>
        <taxon>Polypteridae</taxon>
        <taxon>Polypterus</taxon>
    </lineage>
</organism>
<evidence type="ECO:0000259" key="11">
    <source>
        <dbReference type="Pfam" id="PF04815"/>
    </source>
</evidence>
<protein>
    <submittedName>
        <fullName evidence="13">SC24C protein</fullName>
    </submittedName>
</protein>
<feature type="domain" description="Zinc finger Sec23/Sec24-type" evidence="9">
    <location>
        <begin position="241"/>
        <end position="279"/>
    </location>
</feature>
<dbReference type="SUPFAM" id="SSF81811">
    <property type="entry name" value="Helical domain of Sec23/24"/>
    <property type="match status" value="1"/>
</dbReference>
<dbReference type="Pfam" id="PF08033">
    <property type="entry name" value="Sec23_BS"/>
    <property type="match status" value="1"/>
</dbReference>
<keyword evidence="6" id="KW-0653">Protein transport</keyword>
<dbReference type="InterPro" id="IPR036175">
    <property type="entry name" value="Sec23/24_helical_dom_sf"/>
</dbReference>
<evidence type="ECO:0000256" key="5">
    <source>
        <dbReference type="ARBA" id="ARBA00022448"/>
    </source>
</evidence>
<comment type="caution">
    <text evidence="13">The sequence shown here is derived from an EMBL/GenBank/DDBJ whole genome shotgun (WGS) entry which is preliminary data.</text>
</comment>
<sequence length="910" mass="101206">MTSLYHPCVEMSDLPQQYLQNQQPYSHGAFSPPLQPMNYAIGLKEAVPWVQSWQGGLTTLSPSGYSGLDMHTDLTYATRPLTANGNYEPLQGTSPEIHDHNYGVKENILNGTSSEQGVICSQQASPHQSISCGPTSKYGLDPDTIPDVVQVLENDQANWTTQVFLTKDRGALPPLSSTDCTIEDGGNASPRFMRVSTYTFPSTPEAARMAHLPLAAIIKPFSRVPFGEAPPALLDSREWGPVCCSNCGAVICPFFEFQDCGQRFRCPFCTSIIEVPWQYYKHLDKSGKRVDAQIRPELCRGSYEFLVSPSERQLNSFSGNIGTPAFIFMIDVSLKPIRDGTVYRICQELRSILDMLPRDAGTEDSAVRVGFVTYDRALHLYSLNPSQCQPHMLVISDLEDLELPLVEGLLVHVDKCRDAIDSLLDKIPEIFVGTEESEVVLEPVIQAGLLMLKNSGCSGKLFIFHTTQPTGDKLIDKMDASIFSVMKEKSLFQPQDACLPLVQRSVAQGCGLDFFLFSHDMIGMATLGHASLLTGGSLYMYSSLVDEGEQFQMDLRHNVQRHIGFNGTLKVFVSKGLKVSACFGSLQSSSNPGEYKLATVDADNTFVVEFTHTGQVDEDRGVAIQCVLSYTSASGQRRMRVHNMTLNCSSHLVETFRNSQAETLLTYFCKKAYCELLTTPAKTLRDSLVIELTEMLACYRKHCSSTKVSPGQLVMPQFLKILPVYLNCLRKSEVLLPSGHNSVNERAYMRCWGLTMDTKETSRYFYPRIVQLSAVSEGKPLSAVRCSARSLSPHGVYLADNTQALFLWVGKAAPPELAQSIFNMPSFNNVQSGKCVLPNLNNSISQTVRDEIERLRHQRSRDMQLLLVKQDEESENRFKHLLVEDKSPNGGASYPDFLYHVHVSALQLLK</sequence>
<evidence type="ECO:0000256" key="3">
    <source>
        <dbReference type="ARBA" id="ARBA00004514"/>
    </source>
</evidence>
<evidence type="ECO:0000259" key="10">
    <source>
        <dbReference type="Pfam" id="PF04811"/>
    </source>
</evidence>
<dbReference type="Gene3D" id="1.20.120.730">
    <property type="entry name" value="Sec23/Sec24 helical domain"/>
    <property type="match status" value="1"/>
</dbReference>
<dbReference type="Proteomes" id="UP001166052">
    <property type="component" value="Unassembled WGS sequence"/>
</dbReference>
<evidence type="ECO:0000256" key="7">
    <source>
        <dbReference type="ARBA" id="ARBA00023329"/>
    </source>
</evidence>
<evidence type="ECO:0000256" key="6">
    <source>
        <dbReference type="ARBA" id="ARBA00022927"/>
    </source>
</evidence>
<evidence type="ECO:0000256" key="4">
    <source>
        <dbReference type="ARBA" id="ARBA00008334"/>
    </source>
</evidence>
<dbReference type="Gene3D" id="2.60.40.1670">
    <property type="entry name" value="beta-sandwich domain of Sec23/24"/>
    <property type="match status" value="1"/>
</dbReference>
<comment type="subcellular location">
    <subcellularLocation>
        <location evidence="3">Cytoplasm</location>
        <location evidence="3">Cytosol</location>
    </subcellularLocation>
    <subcellularLocation>
        <location evidence="1">Cytoplasmic vesicle</location>
        <location evidence="1">COPII-coated vesicle membrane</location>
        <topology evidence="1">Peripheral membrane protein</topology>
        <orientation evidence="1">Cytoplasmic side</orientation>
    </subcellularLocation>
    <subcellularLocation>
        <location evidence="2">Endoplasmic reticulum membrane</location>
        <topology evidence="2">Peripheral membrane protein</topology>
        <orientation evidence="2">Cytoplasmic side</orientation>
    </subcellularLocation>
</comment>
<feature type="non-terminal residue" evidence="13">
    <location>
        <position position="1"/>
    </location>
</feature>
<dbReference type="Gene3D" id="3.40.20.10">
    <property type="entry name" value="Severin"/>
    <property type="match status" value="1"/>
</dbReference>
<evidence type="ECO:0000256" key="2">
    <source>
        <dbReference type="ARBA" id="ARBA00004397"/>
    </source>
</evidence>
<dbReference type="InterPro" id="IPR036180">
    <property type="entry name" value="Gelsolin-like_dom_sf"/>
</dbReference>
<name>A0ABS2YV34_POLSE</name>
<dbReference type="SUPFAM" id="SSF53300">
    <property type="entry name" value="vWA-like"/>
    <property type="match status" value="1"/>
</dbReference>
<dbReference type="InterPro" id="IPR006896">
    <property type="entry name" value="Sec23/24_trunk_dom"/>
</dbReference>
<evidence type="ECO:0000259" key="12">
    <source>
        <dbReference type="Pfam" id="PF08033"/>
    </source>
</evidence>
<dbReference type="Gene3D" id="3.40.50.410">
    <property type="entry name" value="von Willebrand factor, type A domain"/>
    <property type="match status" value="1"/>
</dbReference>
<dbReference type="PANTHER" id="PTHR13803">
    <property type="entry name" value="SEC24-RELATED PROTEIN"/>
    <property type="match status" value="1"/>
</dbReference>
<dbReference type="Pfam" id="PF00626">
    <property type="entry name" value="Gelsolin"/>
    <property type="match status" value="1"/>
</dbReference>
<comment type="similarity">
    <text evidence="4">Belongs to the SEC23/SEC24 family. SEC24 subfamily.</text>
</comment>
<dbReference type="InterPro" id="IPR029006">
    <property type="entry name" value="ADF-H/Gelsolin-like_dom_sf"/>
</dbReference>
<keyword evidence="5" id="KW-0813">Transport</keyword>
<evidence type="ECO:0000313" key="13">
    <source>
        <dbReference type="EMBL" id="MBN3290303.1"/>
    </source>
</evidence>
<dbReference type="PANTHER" id="PTHR13803:SF29">
    <property type="entry name" value="PROTEIN TRANSPORT PROTEIN SEC24C"/>
    <property type="match status" value="1"/>
</dbReference>
<feature type="domain" description="Sec23/Sec24 trunk" evidence="10">
    <location>
        <begin position="323"/>
        <end position="558"/>
    </location>
</feature>
<evidence type="ECO:0000256" key="1">
    <source>
        <dbReference type="ARBA" id="ARBA00004299"/>
    </source>
</evidence>
<feature type="domain" description="Sec23/Sec24 helical" evidence="11">
    <location>
        <begin position="661"/>
        <end position="762"/>
    </location>
</feature>
<dbReference type="Pfam" id="PF04811">
    <property type="entry name" value="Sec23_trunk"/>
    <property type="match status" value="1"/>
</dbReference>
<dbReference type="Gene3D" id="2.30.30.380">
    <property type="entry name" value="Zn-finger domain of Sec23/24"/>
    <property type="match status" value="1"/>
</dbReference>